<accession>A0A1B0A2A5</accession>
<reference evidence="1" key="2">
    <citation type="submission" date="2020-05" db="UniProtKB">
        <authorList>
            <consortium name="EnsemblMetazoa"/>
        </authorList>
    </citation>
    <scope>IDENTIFICATION</scope>
    <source>
        <strain evidence="1">IAEA</strain>
    </source>
</reference>
<keyword evidence="2" id="KW-1185">Reference proteome</keyword>
<dbReference type="VEuPathDB" id="VectorBase:GPAI032281"/>
<evidence type="ECO:0000313" key="1">
    <source>
        <dbReference type="EnsemblMetazoa" id="GPAI032281-PA"/>
    </source>
</evidence>
<dbReference type="Proteomes" id="UP000092445">
    <property type="component" value="Unassembled WGS sequence"/>
</dbReference>
<dbReference type="EnsemblMetazoa" id="GPAI032281-RA">
    <property type="protein sequence ID" value="GPAI032281-PA"/>
    <property type="gene ID" value="GPAI032281"/>
</dbReference>
<name>A0A1B0A2A5_GLOPL</name>
<reference evidence="2" key="1">
    <citation type="submission" date="2014-03" db="EMBL/GenBank/DDBJ databases">
        <authorList>
            <person name="Aksoy S."/>
            <person name="Warren W."/>
            <person name="Wilson R.K."/>
        </authorList>
    </citation>
    <scope>NUCLEOTIDE SEQUENCE [LARGE SCALE GENOMIC DNA]</scope>
    <source>
        <strain evidence="2">IAEA</strain>
    </source>
</reference>
<protein>
    <submittedName>
        <fullName evidence="1">Uncharacterized protein</fullName>
    </submittedName>
</protein>
<proteinExistence type="predicted"/>
<sequence length="195" mass="23462">MMADCLSSSHKLEYLSYFMGTYQQLLNYDEKYQTSRERNCSSLFQLSALLTVRGRLWAVIPSLFKLFSIEHNRRYQFLKTWSCITKCITKTRITLSRIYLYEIRVTLEKYFLVYVMLGVDENFRKFSFHRSLKPVKREVNRKLIPVEILVTTIDDYLRYLIYCYWQIAHRPKGKSVVHEYSVDVFWQQLQAIDDG</sequence>
<organism evidence="1 2">
    <name type="scientific">Glossina pallidipes</name>
    <name type="common">Tsetse fly</name>
    <dbReference type="NCBI Taxonomy" id="7398"/>
    <lineage>
        <taxon>Eukaryota</taxon>
        <taxon>Metazoa</taxon>
        <taxon>Ecdysozoa</taxon>
        <taxon>Arthropoda</taxon>
        <taxon>Hexapoda</taxon>
        <taxon>Insecta</taxon>
        <taxon>Pterygota</taxon>
        <taxon>Neoptera</taxon>
        <taxon>Endopterygota</taxon>
        <taxon>Diptera</taxon>
        <taxon>Brachycera</taxon>
        <taxon>Muscomorpha</taxon>
        <taxon>Hippoboscoidea</taxon>
        <taxon>Glossinidae</taxon>
        <taxon>Glossina</taxon>
    </lineage>
</organism>
<evidence type="ECO:0000313" key="2">
    <source>
        <dbReference type="Proteomes" id="UP000092445"/>
    </source>
</evidence>
<dbReference type="AlphaFoldDB" id="A0A1B0A2A5"/>